<name>A0A0A9AAD3_ARUDO</name>
<dbReference type="AlphaFoldDB" id="A0A0A9AAD3"/>
<organism evidence="1">
    <name type="scientific">Arundo donax</name>
    <name type="common">Giant reed</name>
    <name type="synonym">Donax arundinaceus</name>
    <dbReference type="NCBI Taxonomy" id="35708"/>
    <lineage>
        <taxon>Eukaryota</taxon>
        <taxon>Viridiplantae</taxon>
        <taxon>Streptophyta</taxon>
        <taxon>Embryophyta</taxon>
        <taxon>Tracheophyta</taxon>
        <taxon>Spermatophyta</taxon>
        <taxon>Magnoliopsida</taxon>
        <taxon>Liliopsida</taxon>
        <taxon>Poales</taxon>
        <taxon>Poaceae</taxon>
        <taxon>PACMAD clade</taxon>
        <taxon>Arundinoideae</taxon>
        <taxon>Arundineae</taxon>
        <taxon>Arundo</taxon>
    </lineage>
</organism>
<proteinExistence type="predicted"/>
<reference evidence="1" key="1">
    <citation type="submission" date="2014-09" db="EMBL/GenBank/DDBJ databases">
        <authorList>
            <person name="Magalhaes I.L.F."/>
            <person name="Oliveira U."/>
            <person name="Santos F.R."/>
            <person name="Vidigal T.H.D.A."/>
            <person name="Brescovit A.D."/>
            <person name="Santos A.J."/>
        </authorList>
    </citation>
    <scope>NUCLEOTIDE SEQUENCE</scope>
    <source>
        <tissue evidence="1">Shoot tissue taken approximately 20 cm above the soil surface</tissue>
    </source>
</reference>
<sequence length="48" mass="5124">MPKDASFSSLKFSAAYKLKLHGGCIINETCVTVNGIGTTTSDPKYKSI</sequence>
<protein>
    <submittedName>
        <fullName evidence="1">Uncharacterized protein</fullName>
    </submittedName>
</protein>
<accession>A0A0A9AAD3</accession>
<reference evidence="1" key="2">
    <citation type="journal article" date="2015" name="Data Brief">
        <title>Shoot transcriptome of the giant reed, Arundo donax.</title>
        <authorList>
            <person name="Barrero R.A."/>
            <person name="Guerrero F.D."/>
            <person name="Moolhuijzen P."/>
            <person name="Goolsby J.A."/>
            <person name="Tidwell J."/>
            <person name="Bellgard S.E."/>
            <person name="Bellgard M.I."/>
        </authorList>
    </citation>
    <scope>NUCLEOTIDE SEQUENCE</scope>
    <source>
        <tissue evidence="1">Shoot tissue taken approximately 20 cm above the soil surface</tissue>
    </source>
</reference>
<dbReference type="EMBL" id="GBRH01251930">
    <property type="protein sequence ID" value="JAD45965.1"/>
    <property type="molecule type" value="Transcribed_RNA"/>
</dbReference>
<evidence type="ECO:0000313" key="1">
    <source>
        <dbReference type="EMBL" id="JAD45965.1"/>
    </source>
</evidence>